<feature type="compositionally biased region" description="Low complexity" evidence="1">
    <location>
        <begin position="40"/>
        <end position="51"/>
    </location>
</feature>
<dbReference type="Proteomes" id="UP001596398">
    <property type="component" value="Unassembled WGS sequence"/>
</dbReference>
<dbReference type="InterPro" id="IPR029044">
    <property type="entry name" value="Nucleotide-diphossugar_trans"/>
</dbReference>
<organism evidence="4 5">
    <name type="scientific">Halosegnis marinus</name>
    <dbReference type="NCBI Taxonomy" id="3034023"/>
    <lineage>
        <taxon>Archaea</taxon>
        <taxon>Methanobacteriati</taxon>
        <taxon>Methanobacteriota</taxon>
        <taxon>Stenosarchaea group</taxon>
        <taxon>Halobacteria</taxon>
        <taxon>Halobacteriales</taxon>
        <taxon>Natronomonadaceae</taxon>
        <taxon>Halosegnis</taxon>
    </lineage>
</organism>
<proteinExistence type="predicted"/>
<dbReference type="AlphaFoldDB" id="A0ABD5ZPU2"/>
<dbReference type="SUPFAM" id="SSF159283">
    <property type="entry name" value="Guanosine diphospho-D-mannose pyrophosphorylase/mannose-6-phosphate isomerase linker domain"/>
    <property type="match status" value="1"/>
</dbReference>
<accession>A0ABD5ZPU2</accession>
<feature type="domain" description="MannoseP isomerase/GMP-like beta-helix" evidence="3">
    <location>
        <begin position="288"/>
        <end position="343"/>
    </location>
</feature>
<gene>
    <name evidence="4" type="ORF">ACFQJ4_08380</name>
</gene>
<sequence length="344" mass="35654">MTETVAVVLAGGRGTRLYPASTATTPKQFRTFGGERSDGARSSSDASDGGDESLLARTVARADAVADAVYVLTRPAYADRIGDHAPDAEVLVEPEPRDTGPAMLYAARELAGRHDDPVLVNLPSDHHMGDGYAAALSRAAGVARDTGGLVTLGVTPTRAATGYGYIEPGERHGDYAAVASFTEKPDAETAARFREQGYLWNAGVFAWTPAALFAAARDAGLGEFLDALDRDPAAAFAGVGSVSIDYAVMESAGDAFVLPADFAWDDLGAWDAFERVLDGDGAGNVSLGETLAVDCENCVLAAGADDHVAAVGVSDLAVATYDGRTVVVPKGEAERVRDVVDALD</sequence>
<evidence type="ECO:0000259" key="2">
    <source>
        <dbReference type="Pfam" id="PF00483"/>
    </source>
</evidence>
<keyword evidence="5" id="KW-1185">Reference proteome</keyword>
<dbReference type="GeneID" id="79267018"/>
<dbReference type="Pfam" id="PF22640">
    <property type="entry name" value="ManC_GMP_beta-helix"/>
    <property type="match status" value="1"/>
</dbReference>
<dbReference type="InterPro" id="IPR005835">
    <property type="entry name" value="NTP_transferase_dom"/>
</dbReference>
<dbReference type="PANTHER" id="PTHR46390">
    <property type="entry name" value="MANNOSE-1-PHOSPHATE GUANYLYLTRANSFERASE"/>
    <property type="match status" value="1"/>
</dbReference>
<comment type="caution">
    <text evidence="4">The sequence shown here is derived from an EMBL/GenBank/DDBJ whole genome shotgun (WGS) entry which is preliminary data.</text>
</comment>
<reference evidence="4 5" key="1">
    <citation type="journal article" date="2019" name="Int. J. Syst. Evol. Microbiol.">
        <title>The Global Catalogue of Microorganisms (GCM) 10K type strain sequencing project: providing services to taxonomists for standard genome sequencing and annotation.</title>
        <authorList>
            <consortium name="The Broad Institute Genomics Platform"/>
            <consortium name="The Broad Institute Genome Sequencing Center for Infectious Disease"/>
            <person name="Wu L."/>
            <person name="Ma J."/>
        </authorList>
    </citation>
    <scope>NUCLEOTIDE SEQUENCE [LARGE SCALE GENOMIC DNA]</scope>
    <source>
        <strain evidence="4 5">DT85</strain>
    </source>
</reference>
<name>A0ABD5ZPU2_9EURY</name>
<keyword evidence="4" id="KW-0548">Nucleotidyltransferase</keyword>
<dbReference type="SUPFAM" id="SSF53448">
    <property type="entry name" value="Nucleotide-diphospho-sugar transferases"/>
    <property type="match status" value="1"/>
</dbReference>
<dbReference type="EMBL" id="JBHTAP010000001">
    <property type="protein sequence ID" value="MFC7235325.1"/>
    <property type="molecule type" value="Genomic_DNA"/>
</dbReference>
<dbReference type="Pfam" id="PF00483">
    <property type="entry name" value="NTP_transferase"/>
    <property type="match status" value="1"/>
</dbReference>
<dbReference type="Gene3D" id="3.90.550.10">
    <property type="entry name" value="Spore Coat Polysaccharide Biosynthesis Protein SpsA, Chain A"/>
    <property type="match status" value="1"/>
</dbReference>
<dbReference type="PANTHER" id="PTHR46390:SF1">
    <property type="entry name" value="MANNOSE-1-PHOSPHATE GUANYLYLTRANSFERASE"/>
    <property type="match status" value="1"/>
</dbReference>
<evidence type="ECO:0000259" key="3">
    <source>
        <dbReference type="Pfam" id="PF22640"/>
    </source>
</evidence>
<protein>
    <submittedName>
        <fullName evidence="4">Mannose-1-phosphate guanylyltransferase</fullName>
    </submittedName>
</protein>
<dbReference type="InterPro" id="IPR051161">
    <property type="entry name" value="Mannose-6P_isomerase_type2"/>
</dbReference>
<feature type="region of interest" description="Disordered" evidence="1">
    <location>
        <begin position="19"/>
        <end position="51"/>
    </location>
</feature>
<feature type="domain" description="Nucleotidyl transferase" evidence="2">
    <location>
        <begin position="6"/>
        <end position="276"/>
    </location>
</feature>
<evidence type="ECO:0000313" key="4">
    <source>
        <dbReference type="EMBL" id="MFC7235325.1"/>
    </source>
</evidence>
<dbReference type="InterPro" id="IPR054566">
    <property type="entry name" value="ManC/GMP-like_b-helix"/>
</dbReference>
<dbReference type="RefSeq" id="WP_276233455.1">
    <property type="nucleotide sequence ID" value="NZ_CP119802.1"/>
</dbReference>
<evidence type="ECO:0000256" key="1">
    <source>
        <dbReference type="SAM" id="MobiDB-lite"/>
    </source>
</evidence>
<keyword evidence="4" id="KW-0808">Transferase</keyword>
<evidence type="ECO:0000313" key="5">
    <source>
        <dbReference type="Proteomes" id="UP001596398"/>
    </source>
</evidence>
<dbReference type="GO" id="GO:0016779">
    <property type="term" value="F:nucleotidyltransferase activity"/>
    <property type="evidence" value="ECO:0007669"/>
    <property type="project" value="UniProtKB-KW"/>
</dbReference>